<dbReference type="EMBL" id="CYHC01000011">
    <property type="protein sequence ID" value="CUA90204.1"/>
    <property type="molecule type" value="Genomic_DNA"/>
</dbReference>
<name>A0ABP2A7R1_9HYPH</name>
<sequence length="64" mass="7274">MFTQEDAVTLRRALATGAHKVRYADGREVTYRSQAEIESMLAKVEDELAGRDRCIVSYAEHSRD</sequence>
<evidence type="ECO:0000313" key="1">
    <source>
        <dbReference type="EMBL" id="CUA90204.1"/>
    </source>
</evidence>
<keyword evidence="2" id="KW-1185">Reference proteome</keyword>
<protein>
    <recommendedName>
        <fullName evidence="3">GpW</fullName>
    </recommendedName>
</protein>
<proteinExistence type="predicted"/>
<organism evidence="1 2">
    <name type="scientific">Chelatococcus sambhunathii</name>
    <dbReference type="NCBI Taxonomy" id="363953"/>
    <lineage>
        <taxon>Bacteria</taxon>
        <taxon>Pseudomonadati</taxon>
        <taxon>Pseudomonadota</taxon>
        <taxon>Alphaproteobacteria</taxon>
        <taxon>Hyphomicrobiales</taxon>
        <taxon>Chelatococcaceae</taxon>
        <taxon>Chelatococcus</taxon>
    </lineage>
</organism>
<gene>
    <name evidence="1" type="ORF">Ga0061061_111115</name>
</gene>
<evidence type="ECO:0000313" key="2">
    <source>
        <dbReference type="Proteomes" id="UP000182178"/>
    </source>
</evidence>
<dbReference type="NCBIfam" id="NF047331">
    <property type="entry name" value="phage_HTJ"/>
    <property type="match status" value="1"/>
</dbReference>
<comment type="caution">
    <text evidence="1">The sequence shown here is derived from an EMBL/GenBank/DDBJ whole genome shotgun (WGS) entry which is preliminary data.</text>
</comment>
<evidence type="ECO:0008006" key="3">
    <source>
        <dbReference type="Google" id="ProtNLM"/>
    </source>
</evidence>
<dbReference type="Proteomes" id="UP000182178">
    <property type="component" value="Unassembled WGS sequence"/>
</dbReference>
<accession>A0ABP2A7R1</accession>
<dbReference type="RefSeq" id="WP_055460625.1">
    <property type="nucleotide sequence ID" value="NZ_CYHC01000011.1"/>
</dbReference>
<reference evidence="1 2" key="1">
    <citation type="submission" date="2015-08" db="EMBL/GenBank/DDBJ databases">
        <authorList>
            <person name="Varghese N."/>
        </authorList>
    </citation>
    <scope>NUCLEOTIDE SEQUENCE [LARGE SCALE GENOMIC DNA]</scope>
    <source>
        <strain evidence="1 2">DSM 18167</strain>
    </source>
</reference>